<dbReference type="OrthoDB" id="2687273at2759"/>
<accession>A0A9P7EXD6</accession>
<sequence length="100" mass="11501">MQFLLSYLSSFVPRHNLGPPIVEVAPGRKVTNVHFLTLWYLLLICAIQRLVAAKLPEYKKVDDTRQSSNQQATVLQETDTCAIDSLPDVHWCKVFLFYYS</sequence>
<comment type="caution">
    <text evidence="1">The sequence shown here is derived from an EMBL/GenBank/DDBJ whole genome shotgun (WGS) entry which is preliminary data.</text>
</comment>
<keyword evidence="2" id="KW-1185">Reference proteome</keyword>
<name>A0A9P7EXD6_9AGAM</name>
<gene>
    <name evidence="1" type="ORF">F5147DRAFT_419364</name>
</gene>
<proteinExistence type="predicted"/>
<dbReference type="RefSeq" id="XP_041287355.1">
    <property type="nucleotide sequence ID" value="XM_041429729.1"/>
</dbReference>
<organism evidence="1 2">
    <name type="scientific">Suillus discolor</name>
    <dbReference type="NCBI Taxonomy" id="1912936"/>
    <lineage>
        <taxon>Eukaryota</taxon>
        <taxon>Fungi</taxon>
        <taxon>Dikarya</taxon>
        <taxon>Basidiomycota</taxon>
        <taxon>Agaricomycotina</taxon>
        <taxon>Agaricomycetes</taxon>
        <taxon>Agaricomycetidae</taxon>
        <taxon>Boletales</taxon>
        <taxon>Suillineae</taxon>
        <taxon>Suillaceae</taxon>
        <taxon>Suillus</taxon>
    </lineage>
</organism>
<evidence type="ECO:0000313" key="2">
    <source>
        <dbReference type="Proteomes" id="UP000823399"/>
    </source>
</evidence>
<protein>
    <submittedName>
        <fullName evidence="1">Uncharacterized protein</fullName>
    </submittedName>
</protein>
<reference evidence="1" key="1">
    <citation type="journal article" date="2020" name="New Phytol.">
        <title>Comparative genomics reveals dynamic genome evolution in host specialist ectomycorrhizal fungi.</title>
        <authorList>
            <person name="Lofgren L.A."/>
            <person name="Nguyen N.H."/>
            <person name="Vilgalys R."/>
            <person name="Ruytinx J."/>
            <person name="Liao H.L."/>
            <person name="Branco S."/>
            <person name="Kuo A."/>
            <person name="LaButti K."/>
            <person name="Lipzen A."/>
            <person name="Andreopoulos W."/>
            <person name="Pangilinan J."/>
            <person name="Riley R."/>
            <person name="Hundley H."/>
            <person name="Na H."/>
            <person name="Barry K."/>
            <person name="Grigoriev I.V."/>
            <person name="Stajich J.E."/>
            <person name="Kennedy P.G."/>
        </authorList>
    </citation>
    <scope>NUCLEOTIDE SEQUENCE</scope>
    <source>
        <strain evidence="1">FC423</strain>
    </source>
</reference>
<dbReference type="Proteomes" id="UP000823399">
    <property type="component" value="Unassembled WGS sequence"/>
</dbReference>
<dbReference type="GeneID" id="64691988"/>
<evidence type="ECO:0000313" key="1">
    <source>
        <dbReference type="EMBL" id="KAG2093910.1"/>
    </source>
</evidence>
<dbReference type="AlphaFoldDB" id="A0A9P7EXD6"/>
<dbReference type="EMBL" id="JABBWM010000082">
    <property type="protein sequence ID" value="KAG2093910.1"/>
    <property type="molecule type" value="Genomic_DNA"/>
</dbReference>